<dbReference type="InterPro" id="IPR010559">
    <property type="entry name" value="Sig_transdc_His_kin_internal"/>
</dbReference>
<dbReference type="PANTHER" id="PTHR34220:SF7">
    <property type="entry name" value="SENSOR HISTIDINE KINASE YPDA"/>
    <property type="match status" value="1"/>
</dbReference>
<dbReference type="SUPFAM" id="SSF55874">
    <property type="entry name" value="ATPase domain of HSP90 chaperone/DNA topoisomerase II/histidine kinase"/>
    <property type="match status" value="1"/>
</dbReference>
<feature type="transmembrane region" description="Helical" evidence="1">
    <location>
        <begin position="59"/>
        <end position="77"/>
    </location>
</feature>
<dbReference type="GO" id="GO:0016020">
    <property type="term" value="C:membrane"/>
    <property type="evidence" value="ECO:0007669"/>
    <property type="project" value="InterPro"/>
</dbReference>
<feature type="transmembrane region" description="Helical" evidence="1">
    <location>
        <begin position="27"/>
        <end position="47"/>
    </location>
</feature>
<reference evidence="3 4" key="1">
    <citation type="submission" date="2019-03" db="EMBL/GenBank/DDBJ databases">
        <title>Genomic Encyclopedia of Archaeal and Bacterial Type Strains, Phase II (KMG-II): from individual species to whole genera.</title>
        <authorList>
            <person name="Goeker M."/>
        </authorList>
    </citation>
    <scope>NUCLEOTIDE SEQUENCE [LARGE SCALE GENOMIC DNA]</scope>
    <source>
        <strain evidence="3 4">DSM 19034</strain>
    </source>
</reference>
<dbReference type="InterPro" id="IPR050640">
    <property type="entry name" value="Bact_2-comp_sensor_kinase"/>
</dbReference>
<organism evidence="3 4">
    <name type="scientific">Pedobacter duraquae</name>
    <dbReference type="NCBI Taxonomy" id="425511"/>
    <lineage>
        <taxon>Bacteria</taxon>
        <taxon>Pseudomonadati</taxon>
        <taxon>Bacteroidota</taxon>
        <taxon>Sphingobacteriia</taxon>
        <taxon>Sphingobacteriales</taxon>
        <taxon>Sphingobacteriaceae</taxon>
        <taxon>Pedobacter</taxon>
    </lineage>
</organism>
<dbReference type="Proteomes" id="UP000295499">
    <property type="component" value="Unassembled WGS sequence"/>
</dbReference>
<proteinExistence type="predicted"/>
<dbReference type="InterPro" id="IPR036890">
    <property type="entry name" value="HATPase_C_sf"/>
</dbReference>
<feature type="transmembrane region" description="Helical" evidence="1">
    <location>
        <begin position="89"/>
        <end position="119"/>
    </location>
</feature>
<evidence type="ECO:0000313" key="4">
    <source>
        <dbReference type="Proteomes" id="UP000295499"/>
    </source>
</evidence>
<dbReference type="GO" id="GO:0000155">
    <property type="term" value="F:phosphorelay sensor kinase activity"/>
    <property type="evidence" value="ECO:0007669"/>
    <property type="project" value="InterPro"/>
</dbReference>
<evidence type="ECO:0000313" key="3">
    <source>
        <dbReference type="EMBL" id="TDO20985.1"/>
    </source>
</evidence>
<dbReference type="OrthoDB" id="9792992at2"/>
<dbReference type="AlphaFoldDB" id="A0A4R6IHR5"/>
<feature type="domain" description="Signal transduction histidine kinase internal region" evidence="2">
    <location>
        <begin position="176"/>
        <end position="255"/>
    </location>
</feature>
<keyword evidence="1" id="KW-0472">Membrane</keyword>
<keyword evidence="1" id="KW-0812">Transmembrane</keyword>
<accession>A0A4R6IHR5</accession>
<evidence type="ECO:0000259" key="2">
    <source>
        <dbReference type="Pfam" id="PF06580"/>
    </source>
</evidence>
<comment type="caution">
    <text evidence="3">The sequence shown here is derived from an EMBL/GenBank/DDBJ whole genome shotgun (WGS) entry which is preliminary data.</text>
</comment>
<keyword evidence="4" id="KW-1185">Reference proteome</keyword>
<sequence length="364" mass="41466">MKDNCGTDTESKRIRIFNNRGFLMRNLTYALVGIGIGCILSILISAFNAQFIGFRAATYQLLFSVIISLSISNSVYISQKLLKFNKDQIWIFIVVYYASSLLAMFIAIETIYLVQWALLGNPYHFFHPYDYLVSSILVIIVCTILYIYHSQKARLNARIAEKDMDVLKLRQMKTQAELATLQSKINPHFLYNALNAIASLIHENPDQAEEMTLKLSKLFRYSINNNQEDLVTVAEDMEIVSTYLDIEQVRFGDRINFVLEVDPAVAQEKLPRFLIQPLVENALKHGLKDVIVNAELRIRIGKNTGYLVIGIIDNGVDFPAELNIGYGLQSTYDKLNLLYGSGYELQLLNKPLKQIEIQIPLQHG</sequence>
<dbReference type="Gene3D" id="3.30.565.10">
    <property type="entry name" value="Histidine kinase-like ATPase, C-terminal domain"/>
    <property type="match status" value="1"/>
</dbReference>
<evidence type="ECO:0000256" key="1">
    <source>
        <dbReference type="SAM" id="Phobius"/>
    </source>
</evidence>
<dbReference type="Pfam" id="PF06580">
    <property type="entry name" value="His_kinase"/>
    <property type="match status" value="1"/>
</dbReference>
<feature type="transmembrane region" description="Helical" evidence="1">
    <location>
        <begin position="131"/>
        <end position="148"/>
    </location>
</feature>
<keyword evidence="3" id="KW-0808">Transferase</keyword>
<gene>
    <name evidence="3" type="ORF">CLV32_3622</name>
</gene>
<dbReference type="EMBL" id="SNWM01000004">
    <property type="protein sequence ID" value="TDO20985.1"/>
    <property type="molecule type" value="Genomic_DNA"/>
</dbReference>
<name>A0A4R6IHR5_9SPHI</name>
<keyword evidence="1" id="KW-1133">Transmembrane helix</keyword>
<protein>
    <submittedName>
        <fullName evidence="3">Histidine kinase</fullName>
    </submittedName>
</protein>
<dbReference type="PANTHER" id="PTHR34220">
    <property type="entry name" value="SENSOR HISTIDINE KINASE YPDA"/>
    <property type="match status" value="1"/>
</dbReference>
<keyword evidence="3" id="KW-0418">Kinase</keyword>